<dbReference type="Gene3D" id="1.20.1740.10">
    <property type="entry name" value="Amino acid/polyamine transporter I"/>
    <property type="match status" value="2"/>
</dbReference>
<feature type="transmembrane region" description="Helical" evidence="6">
    <location>
        <begin position="495"/>
        <end position="518"/>
    </location>
</feature>
<feature type="transmembrane region" description="Helical" evidence="6">
    <location>
        <begin position="271"/>
        <end position="300"/>
    </location>
</feature>
<feature type="domain" description="Cationic amino acid transporter C-terminal" evidence="7">
    <location>
        <begin position="558"/>
        <end position="605"/>
    </location>
</feature>
<dbReference type="GO" id="GO:0000064">
    <property type="term" value="F:L-ornithine transmembrane transporter activity"/>
    <property type="evidence" value="ECO:0007669"/>
    <property type="project" value="TreeGrafter"/>
</dbReference>
<evidence type="ECO:0000256" key="1">
    <source>
        <dbReference type="ARBA" id="ARBA00004141"/>
    </source>
</evidence>
<dbReference type="InterPro" id="IPR029485">
    <property type="entry name" value="CAT_C"/>
</dbReference>
<dbReference type="GO" id="GO:0015189">
    <property type="term" value="F:L-lysine transmembrane transporter activity"/>
    <property type="evidence" value="ECO:0007669"/>
    <property type="project" value="TreeGrafter"/>
</dbReference>
<feature type="transmembrane region" description="Helical" evidence="6">
    <location>
        <begin position="556"/>
        <end position="577"/>
    </location>
</feature>
<evidence type="ECO:0000313" key="9">
    <source>
        <dbReference type="Proteomes" id="UP000625711"/>
    </source>
</evidence>
<feature type="transmembrane region" description="Helical" evidence="6">
    <location>
        <begin position="33"/>
        <end position="50"/>
    </location>
</feature>
<dbReference type="GO" id="GO:0061459">
    <property type="term" value="F:L-arginine transmembrane transporter activity"/>
    <property type="evidence" value="ECO:0007669"/>
    <property type="project" value="TreeGrafter"/>
</dbReference>
<evidence type="ECO:0000256" key="3">
    <source>
        <dbReference type="ARBA" id="ARBA00022989"/>
    </source>
</evidence>
<evidence type="ECO:0000256" key="5">
    <source>
        <dbReference type="SAM" id="MobiDB-lite"/>
    </source>
</evidence>
<evidence type="ECO:0000256" key="6">
    <source>
        <dbReference type="SAM" id="Phobius"/>
    </source>
</evidence>
<dbReference type="OrthoDB" id="3900342at2759"/>
<keyword evidence="4 6" id="KW-0472">Membrane</keyword>
<feature type="transmembrane region" description="Helical" evidence="6">
    <location>
        <begin position="320"/>
        <end position="346"/>
    </location>
</feature>
<feature type="region of interest" description="Disordered" evidence="5">
    <location>
        <begin position="429"/>
        <end position="462"/>
    </location>
</feature>
<feature type="compositionally biased region" description="Polar residues" evidence="5">
    <location>
        <begin position="865"/>
        <end position="884"/>
    </location>
</feature>
<dbReference type="Pfam" id="PF13906">
    <property type="entry name" value="AA_permease_C"/>
    <property type="match status" value="1"/>
</dbReference>
<accession>A0A834IVK4</accession>
<dbReference type="Proteomes" id="UP000625711">
    <property type="component" value="Unassembled WGS sequence"/>
</dbReference>
<sequence length="1078" mass="119898">MSRIWKILTRKKAIEPATTQEVTLNRILNTFDLTALGVGSTLGVGVYVLGGQVAKSVAGPSVVLSFLIAAVASLFAGLCYAEFGARAPRAGSAYIYSYICVGEFVAFVIGWNLILEYIIGSASVARSLSLYLDSLINNTMQDTFRHVAPLSGGFMSEYFDFFSFSISVLLAVALVFGVKESSMGNNIVTVLNILVLIFVVIGGSIKSHASNWYISPNNTNTTNDVGNGGFFPFGVEGMIKGAATCFYGFIGFDCIATTGEEVKNPRKAIPIAIIVSLFIVFCAYFGVSTVLTLMVPYYQLDHDAPIPRAFEAIGWYWAKWIVAIGALFGLCASLFGAMFPLPRIIYAMGSDGLVFKILAKVHPKYQTPYLGTIFAGILTGLMSALFNLNQLVNMMSIGTLLAYTIVAASVLILRYKEEVKKVYIPVKVSSDTDSTSSDSSDGEKYSDDTIRQNFDGPTTNDETDLINNESVSCWKSLLYIFNCRSREPNHITENIVVLEVFFYCILCVCLGFCAMYLKTPIINHEIWAITIVSIVTSITILLIISLSTQPTSKKELAFKVPFIPLIPAISIMVNIYLMLMLDYLTWIRFAVWMAIGIPMYVCVCSHKVHHKHVNGTNYSANIAHEHTKMLNGFSNLTFQPEETKNDTKKIKIAPSPPIMELNENIDIQDAVIAQLDQVLEKAVLNDWTEDSLNDDISRINDRKLSAGSVSNVSVVMSSSLENVIVDVHCVDINVNSPSNYDSDITLEAKEDMSNENNIIADQEVEETPVTQNVIVLSPMEYAHEIQKPKNSINDQNQIGIINDDRDELLIEKSLSKKFDEKINNEHRADVVKEIIRQSSIVRIDDNVNIHEINNSNSDIDEESAAVTSKNNNMPSENSATSESGKPTVHDLRSVTLRKVQKAIKEADPVLNENASDNNLKAGTEEFKNFLKKLDSKLKTRSVPPNYPFKSYIPLSKPKDVKPNENVIEEKIDTIEARNKLKVFLENENYRKSAGDVQKGDTTPNVLYETKNPLTIQEMAFKEHKIKMQNVFSSIKFKDNKKHDELSRRLSKSLGSSLLKEDHKIKMQDIFKSIESLKQ</sequence>
<comment type="subcellular location">
    <subcellularLocation>
        <location evidence="1">Membrane</location>
        <topology evidence="1">Multi-pass membrane protein</topology>
    </subcellularLocation>
</comment>
<keyword evidence="9" id="KW-1185">Reference proteome</keyword>
<keyword evidence="3 6" id="KW-1133">Transmembrane helix</keyword>
<dbReference type="EMBL" id="JAACXV010000001">
    <property type="protein sequence ID" value="KAF7288054.1"/>
    <property type="molecule type" value="Genomic_DNA"/>
</dbReference>
<feature type="compositionally biased region" description="Low complexity" evidence="5">
    <location>
        <begin position="429"/>
        <end position="439"/>
    </location>
</feature>
<name>A0A834IVK4_RHYFE</name>
<gene>
    <name evidence="8" type="ORF">GWI33_000108</name>
</gene>
<feature type="transmembrane region" description="Helical" evidence="6">
    <location>
        <begin position="229"/>
        <end position="250"/>
    </location>
</feature>
<dbReference type="GO" id="GO:0005886">
    <property type="term" value="C:plasma membrane"/>
    <property type="evidence" value="ECO:0007669"/>
    <property type="project" value="TreeGrafter"/>
</dbReference>
<feature type="transmembrane region" description="Helical" evidence="6">
    <location>
        <begin position="62"/>
        <end position="81"/>
    </location>
</feature>
<dbReference type="PANTHER" id="PTHR43243">
    <property type="entry name" value="INNER MEMBRANE TRANSPORTER YGJI-RELATED"/>
    <property type="match status" value="1"/>
</dbReference>
<comment type="caution">
    <text evidence="8">The sequence shown here is derived from an EMBL/GenBank/DDBJ whole genome shotgun (WGS) entry which is preliminary data.</text>
</comment>
<dbReference type="AlphaFoldDB" id="A0A834IVK4"/>
<feature type="transmembrane region" description="Helical" evidence="6">
    <location>
        <begin position="392"/>
        <end position="413"/>
    </location>
</feature>
<feature type="region of interest" description="Disordered" evidence="5">
    <location>
        <begin position="854"/>
        <end position="889"/>
    </location>
</feature>
<evidence type="ECO:0000313" key="8">
    <source>
        <dbReference type="EMBL" id="KAF7288054.1"/>
    </source>
</evidence>
<feature type="compositionally biased region" description="Basic and acidic residues" evidence="5">
    <location>
        <begin position="441"/>
        <end position="450"/>
    </location>
</feature>
<dbReference type="PANTHER" id="PTHR43243:SF105">
    <property type="entry name" value="CATIONIC AMINO ACID TRANSPORTER C-TERMINAL DOMAIN-CONTAINING PROTEIN"/>
    <property type="match status" value="1"/>
</dbReference>
<dbReference type="GO" id="GO:0097638">
    <property type="term" value="P:L-arginine import across plasma membrane"/>
    <property type="evidence" value="ECO:0007669"/>
    <property type="project" value="TreeGrafter"/>
</dbReference>
<evidence type="ECO:0000256" key="4">
    <source>
        <dbReference type="ARBA" id="ARBA00023136"/>
    </source>
</evidence>
<feature type="transmembrane region" description="Helical" evidence="6">
    <location>
        <begin position="524"/>
        <end position="544"/>
    </location>
</feature>
<dbReference type="FunFam" id="1.20.1740.10:FF:000010">
    <property type="entry name" value="probable cationic amino acid transporter"/>
    <property type="match status" value="1"/>
</dbReference>
<evidence type="ECO:0000259" key="7">
    <source>
        <dbReference type="Pfam" id="PF13906"/>
    </source>
</evidence>
<feature type="transmembrane region" description="Helical" evidence="6">
    <location>
        <begin position="93"/>
        <end position="114"/>
    </location>
</feature>
<reference evidence="8" key="1">
    <citation type="submission" date="2020-08" db="EMBL/GenBank/DDBJ databases">
        <title>Genome sequencing and assembly of the red palm weevil Rhynchophorus ferrugineus.</title>
        <authorList>
            <person name="Dias G.B."/>
            <person name="Bergman C.M."/>
            <person name="Manee M."/>
        </authorList>
    </citation>
    <scope>NUCLEOTIDE SEQUENCE</scope>
    <source>
        <strain evidence="8">AA-2017</strain>
        <tissue evidence="8">Whole larva</tissue>
    </source>
</reference>
<feature type="transmembrane region" description="Helical" evidence="6">
    <location>
        <begin position="367"/>
        <end position="386"/>
    </location>
</feature>
<keyword evidence="2 6" id="KW-0812">Transmembrane</keyword>
<proteinExistence type="predicted"/>
<feature type="transmembrane region" description="Helical" evidence="6">
    <location>
        <begin position="158"/>
        <end position="178"/>
    </location>
</feature>
<dbReference type="InterPro" id="IPR002293">
    <property type="entry name" value="AA/rel_permease1"/>
</dbReference>
<feature type="transmembrane region" description="Helical" evidence="6">
    <location>
        <begin position="190"/>
        <end position="209"/>
    </location>
</feature>
<dbReference type="Pfam" id="PF13520">
    <property type="entry name" value="AA_permease_2"/>
    <property type="match status" value="1"/>
</dbReference>
<feature type="compositionally biased region" description="Polar residues" evidence="5">
    <location>
        <begin position="451"/>
        <end position="462"/>
    </location>
</feature>
<protein>
    <recommendedName>
        <fullName evidence="7">Cationic amino acid transporter C-terminal domain-containing protein</fullName>
    </recommendedName>
</protein>
<evidence type="ECO:0000256" key="2">
    <source>
        <dbReference type="ARBA" id="ARBA00022692"/>
    </source>
</evidence>
<organism evidence="8 9">
    <name type="scientific">Rhynchophorus ferrugineus</name>
    <name type="common">Red palm weevil</name>
    <name type="synonym">Curculio ferrugineus</name>
    <dbReference type="NCBI Taxonomy" id="354439"/>
    <lineage>
        <taxon>Eukaryota</taxon>
        <taxon>Metazoa</taxon>
        <taxon>Ecdysozoa</taxon>
        <taxon>Arthropoda</taxon>
        <taxon>Hexapoda</taxon>
        <taxon>Insecta</taxon>
        <taxon>Pterygota</taxon>
        <taxon>Neoptera</taxon>
        <taxon>Endopterygota</taxon>
        <taxon>Coleoptera</taxon>
        <taxon>Polyphaga</taxon>
        <taxon>Cucujiformia</taxon>
        <taxon>Curculionidae</taxon>
        <taxon>Dryophthorinae</taxon>
        <taxon>Rhynchophorus</taxon>
    </lineage>
</organism>